<keyword evidence="2" id="KW-0812">Transmembrane</keyword>
<dbReference type="Gene3D" id="3.60.21.10">
    <property type="match status" value="1"/>
</dbReference>
<evidence type="ECO:0000313" key="4">
    <source>
        <dbReference type="EMBL" id="OEF96622.1"/>
    </source>
</evidence>
<comment type="caution">
    <text evidence="4">The sequence shown here is derived from an EMBL/GenBank/DDBJ whole genome shotgun (WGS) entry which is preliminary data.</text>
</comment>
<dbReference type="Pfam" id="PF00149">
    <property type="entry name" value="Metallophos"/>
    <property type="match status" value="1"/>
</dbReference>
<proteinExistence type="predicted"/>
<evidence type="ECO:0000313" key="5">
    <source>
        <dbReference type="Proteomes" id="UP000094296"/>
    </source>
</evidence>
<keyword evidence="2" id="KW-0472">Membrane</keyword>
<dbReference type="InterPro" id="IPR051158">
    <property type="entry name" value="Metallophosphoesterase_sf"/>
</dbReference>
<evidence type="ECO:0000256" key="2">
    <source>
        <dbReference type="SAM" id="Phobius"/>
    </source>
</evidence>
<dbReference type="GO" id="GO:0016787">
    <property type="term" value="F:hydrolase activity"/>
    <property type="evidence" value="ECO:0007669"/>
    <property type="project" value="InterPro"/>
</dbReference>
<keyword evidence="5" id="KW-1185">Reference proteome</keyword>
<dbReference type="SUPFAM" id="SSF56300">
    <property type="entry name" value="Metallo-dependent phosphatases"/>
    <property type="match status" value="1"/>
</dbReference>
<dbReference type="STRING" id="766136.BHF68_08240"/>
<evidence type="ECO:0000259" key="3">
    <source>
        <dbReference type="Pfam" id="PF00149"/>
    </source>
</evidence>
<dbReference type="RefSeq" id="WP_069643631.1">
    <property type="nucleotide sequence ID" value="NZ_MIJE01000031.1"/>
</dbReference>
<reference evidence="4 5" key="1">
    <citation type="submission" date="2016-09" db="EMBL/GenBank/DDBJ databases">
        <title>Draft genome sequence for the type strain of Desulfuribacillus alkaliarsenatis AHT28, an obligately anaerobic, sulfidogenic bacterium isolated from Russian soda lake sediments.</title>
        <authorList>
            <person name="Abin C.A."/>
            <person name="Hollibaugh J.T."/>
        </authorList>
    </citation>
    <scope>NUCLEOTIDE SEQUENCE [LARGE SCALE GENOMIC DNA]</scope>
    <source>
        <strain evidence="4 5">AHT28</strain>
    </source>
</reference>
<dbReference type="Proteomes" id="UP000094296">
    <property type="component" value="Unassembled WGS sequence"/>
</dbReference>
<dbReference type="PANTHER" id="PTHR31302:SF0">
    <property type="entry name" value="TRANSMEMBRANE PROTEIN WITH METALLOPHOSPHOESTERASE DOMAIN"/>
    <property type="match status" value="1"/>
</dbReference>
<gene>
    <name evidence="4" type="ORF">BHF68_08240</name>
</gene>
<protein>
    <recommendedName>
        <fullName evidence="3">Calcineurin-like phosphoesterase domain-containing protein</fullName>
    </recommendedName>
</protein>
<dbReference type="AlphaFoldDB" id="A0A1E5G134"/>
<dbReference type="InterPro" id="IPR004843">
    <property type="entry name" value="Calcineurin-like_PHP"/>
</dbReference>
<dbReference type="OrthoDB" id="9780884at2"/>
<feature type="transmembrane region" description="Helical" evidence="2">
    <location>
        <begin position="75"/>
        <end position="99"/>
    </location>
</feature>
<name>A0A1E5G134_9FIRM</name>
<organism evidence="4 5">
    <name type="scientific">Desulfuribacillus alkaliarsenatis</name>
    <dbReference type="NCBI Taxonomy" id="766136"/>
    <lineage>
        <taxon>Bacteria</taxon>
        <taxon>Bacillati</taxon>
        <taxon>Bacillota</taxon>
        <taxon>Desulfuribacillia</taxon>
        <taxon>Desulfuribacillales</taxon>
        <taxon>Desulfuribacillaceae</taxon>
        <taxon>Desulfuribacillus</taxon>
    </lineage>
</organism>
<accession>A0A1E5G134</accession>
<sequence length="425" mass="47684">MFIIILLIVLGINIAWYLLSDKWLRTDLEKFPKARRYTRIALSIWIGIIFIPLLSASLGLGNPLESGPWAWISILYLWIGTILFWMIGLAVVGIPIWGVEQLLIYFRNREAKGTHDEKEHDKKEHNASKQEDESVDSPRLNRRQLVKLGLVATPPLLVSGGTVAAVIGKRNLNVRTIDLPVRNLPQNLEGFTITQLSDTHIGMLTGRERVENIVETANSFNSNITVVTGDILDNNFDYMPDLVDTMSQLKAEQGVYLCIGNHDKMYDPSNWVRTVRKSGLNLLLDESTIIDTGGTPIKLLGIDFSNQLSQDIRNIRTADEDTRTPENSMKILLAHHPHAFDAAVQADIPTTLAGHTHGGQIVLKIGEKYELFNPGNYLFRYVDGIYRKEDGSSLFVHRGSGDWFPLRTGVPAEVVQLRLVTENIG</sequence>
<dbReference type="EMBL" id="MIJE01000031">
    <property type="protein sequence ID" value="OEF96622.1"/>
    <property type="molecule type" value="Genomic_DNA"/>
</dbReference>
<feature type="transmembrane region" description="Helical" evidence="2">
    <location>
        <begin position="148"/>
        <end position="167"/>
    </location>
</feature>
<evidence type="ECO:0000256" key="1">
    <source>
        <dbReference type="SAM" id="MobiDB-lite"/>
    </source>
</evidence>
<keyword evidence="2" id="KW-1133">Transmembrane helix</keyword>
<feature type="domain" description="Calcineurin-like phosphoesterase" evidence="3">
    <location>
        <begin position="192"/>
        <end position="357"/>
    </location>
</feature>
<feature type="region of interest" description="Disordered" evidence="1">
    <location>
        <begin position="115"/>
        <end position="137"/>
    </location>
</feature>
<feature type="compositionally biased region" description="Basic and acidic residues" evidence="1">
    <location>
        <begin position="115"/>
        <end position="132"/>
    </location>
</feature>
<feature type="transmembrane region" description="Helical" evidence="2">
    <location>
        <begin position="36"/>
        <end position="55"/>
    </location>
</feature>
<feature type="transmembrane region" description="Helical" evidence="2">
    <location>
        <begin position="6"/>
        <end position="24"/>
    </location>
</feature>
<dbReference type="InterPro" id="IPR029052">
    <property type="entry name" value="Metallo-depent_PP-like"/>
</dbReference>
<dbReference type="PANTHER" id="PTHR31302">
    <property type="entry name" value="TRANSMEMBRANE PROTEIN WITH METALLOPHOSPHOESTERASE DOMAIN-RELATED"/>
    <property type="match status" value="1"/>
</dbReference>